<keyword evidence="3" id="KW-1185">Reference proteome</keyword>
<protein>
    <submittedName>
        <fullName evidence="2">Uncharacterized protein</fullName>
    </submittedName>
</protein>
<evidence type="ECO:0000256" key="1">
    <source>
        <dbReference type="SAM" id="Phobius"/>
    </source>
</evidence>
<sequence length="138" mass="15634">MNISKGKGSHVQSQGTSQGLCLKQDGLYARLEAGSYTAAGVRWVASPRCLFIPQLSSLSTSFQFEMCRDVFRVTLIDYELPAAFMPATFVLQTALIDLGFALVTAAAERQRTIFWRRRGRVRLFTRPICDRRQAKHRF</sequence>
<keyword evidence="1" id="KW-1133">Transmembrane helix</keyword>
<keyword evidence="1" id="KW-0812">Transmembrane</keyword>
<gene>
    <name evidence="2" type="ORF">CVLEPA_LOCUS14226</name>
</gene>
<dbReference type="EMBL" id="CAWYQH010000096">
    <property type="protein sequence ID" value="CAK8683121.1"/>
    <property type="molecule type" value="Genomic_DNA"/>
</dbReference>
<evidence type="ECO:0000313" key="2">
    <source>
        <dbReference type="EMBL" id="CAK8683121.1"/>
    </source>
</evidence>
<dbReference type="Proteomes" id="UP001642483">
    <property type="component" value="Unassembled WGS sequence"/>
</dbReference>
<organism evidence="2 3">
    <name type="scientific">Clavelina lepadiformis</name>
    <name type="common">Light-bulb sea squirt</name>
    <name type="synonym">Ascidia lepadiformis</name>
    <dbReference type="NCBI Taxonomy" id="159417"/>
    <lineage>
        <taxon>Eukaryota</taxon>
        <taxon>Metazoa</taxon>
        <taxon>Chordata</taxon>
        <taxon>Tunicata</taxon>
        <taxon>Ascidiacea</taxon>
        <taxon>Aplousobranchia</taxon>
        <taxon>Clavelinidae</taxon>
        <taxon>Clavelina</taxon>
    </lineage>
</organism>
<reference evidence="2 3" key="1">
    <citation type="submission" date="2024-02" db="EMBL/GenBank/DDBJ databases">
        <authorList>
            <person name="Daric V."/>
            <person name="Darras S."/>
        </authorList>
    </citation>
    <scope>NUCLEOTIDE SEQUENCE [LARGE SCALE GENOMIC DNA]</scope>
</reference>
<keyword evidence="1" id="KW-0472">Membrane</keyword>
<accession>A0ABP0FU13</accession>
<proteinExistence type="predicted"/>
<comment type="caution">
    <text evidence="2">The sequence shown here is derived from an EMBL/GenBank/DDBJ whole genome shotgun (WGS) entry which is preliminary data.</text>
</comment>
<evidence type="ECO:0000313" key="3">
    <source>
        <dbReference type="Proteomes" id="UP001642483"/>
    </source>
</evidence>
<name>A0ABP0FU13_CLALP</name>
<feature type="transmembrane region" description="Helical" evidence="1">
    <location>
        <begin position="83"/>
        <end position="107"/>
    </location>
</feature>